<protein>
    <recommendedName>
        <fullName evidence="5">Probable membrane transporter protein</fullName>
    </recommendedName>
</protein>
<keyword evidence="5" id="KW-1003">Cell membrane</keyword>
<gene>
    <name evidence="6" type="ORF">DRJ00_04040</name>
</gene>
<feature type="transmembrane region" description="Helical" evidence="5">
    <location>
        <begin position="41"/>
        <end position="61"/>
    </location>
</feature>
<dbReference type="Pfam" id="PF01925">
    <property type="entry name" value="TauE"/>
    <property type="match status" value="1"/>
</dbReference>
<comment type="caution">
    <text evidence="6">The sequence shown here is derived from an EMBL/GenBank/DDBJ whole genome shotgun (WGS) entry which is preliminary data.</text>
</comment>
<feature type="transmembrane region" description="Helical" evidence="5">
    <location>
        <begin position="174"/>
        <end position="200"/>
    </location>
</feature>
<accession>A0A497E3Z8</accession>
<feature type="transmembrane region" description="Helical" evidence="5">
    <location>
        <begin position="7"/>
        <end position="29"/>
    </location>
</feature>
<feature type="transmembrane region" description="Helical" evidence="5">
    <location>
        <begin position="206"/>
        <end position="231"/>
    </location>
</feature>
<proteinExistence type="inferred from homology"/>
<feature type="transmembrane region" description="Helical" evidence="5">
    <location>
        <begin position="113"/>
        <end position="132"/>
    </location>
</feature>
<keyword evidence="2 5" id="KW-0812">Transmembrane</keyword>
<organism evidence="6 7">
    <name type="scientific">Aerophobetes bacterium</name>
    <dbReference type="NCBI Taxonomy" id="2030807"/>
    <lineage>
        <taxon>Bacteria</taxon>
        <taxon>Candidatus Aerophobota</taxon>
    </lineage>
</organism>
<keyword evidence="4 5" id="KW-0472">Membrane</keyword>
<keyword evidence="3 5" id="KW-1133">Transmembrane helix</keyword>
<dbReference type="InterPro" id="IPR002781">
    <property type="entry name" value="TM_pro_TauE-like"/>
</dbReference>
<evidence type="ECO:0000256" key="4">
    <source>
        <dbReference type="ARBA" id="ARBA00023136"/>
    </source>
</evidence>
<sequence>MLNLIGLVGLGLIVGALSGLFGVGGGFLLTPMLNVIFNIPYNLAVGSSLCQMIGTATAASLKHSSYGHIDYRLAGLILMGSVGGAELGARLLMMLKNLGTITVHQHVISQMYLWVNVTYVILLSLIGVSMFLESRRARKRAPRGGVVETRLSQKIQQIRIGPHISLPTSKINSISVWSIILLGFAAGMLSGLLGVGGSFFMNPFLIYLIGVPTNVAIGTGIFQIIFTSAYGALSHFLKGNVNFVLVICILSGSLIGSQLGAALNKRLRGAYIRYYFSWVIFLAIGIILIKFLLNTGYL</sequence>
<dbReference type="AlphaFoldDB" id="A0A497E3Z8"/>
<dbReference type="PANTHER" id="PTHR43701">
    <property type="entry name" value="MEMBRANE TRANSPORTER PROTEIN MJ0441-RELATED"/>
    <property type="match status" value="1"/>
</dbReference>
<evidence type="ECO:0000256" key="5">
    <source>
        <dbReference type="RuleBase" id="RU363041"/>
    </source>
</evidence>
<evidence type="ECO:0000313" key="6">
    <source>
        <dbReference type="EMBL" id="RLE09519.1"/>
    </source>
</evidence>
<comment type="subcellular location">
    <subcellularLocation>
        <location evidence="5">Cell membrane</location>
        <topology evidence="5">Multi-pass membrane protein</topology>
    </subcellularLocation>
    <subcellularLocation>
        <location evidence="1">Membrane</location>
        <topology evidence="1">Multi-pass membrane protein</topology>
    </subcellularLocation>
</comment>
<comment type="similarity">
    <text evidence="5">Belongs to the 4-toluene sulfonate uptake permease (TSUP) (TC 2.A.102) family.</text>
</comment>
<name>A0A497E3Z8_UNCAE</name>
<feature type="transmembrane region" description="Helical" evidence="5">
    <location>
        <begin position="243"/>
        <end position="263"/>
    </location>
</feature>
<evidence type="ECO:0000256" key="2">
    <source>
        <dbReference type="ARBA" id="ARBA00022692"/>
    </source>
</evidence>
<dbReference type="PANTHER" id="PTHR43701:SF12">
    <property type="entry name" value="MEMBRANE TRANSPORTER PROTEIN YTNM-RELATED"/>
    <property type="match status" value="1"/>
</dbReference>
<dbReference type="GO" id="GO:0005886">
    <property type="term" value="C:plasma membrane"/>
    <property type="evidence" value="ECO:0007669"/>
    <property type="project" value="UniProtKB-SubCell"/>
</dbReference>
<dbReference type="EMBL" id="QMPZ01000042">
    <property type="protein sequence ID" value="RLE09519.1"/>
    <property type="molecule type" value="Genomic_DNA"/>
</dbReference>
<evidence type="ECO:0000313" key="7">
    <source>
        <dbReference type="Proteomes" id="UP000279422"/>
    </source>
</evidence>
<feature type="transmembrane region" description="Helical" evidence="5">
    <location>
        <begin position="73"/>
        <end position="93"/>
    </location>
</feature>
<dbReference type="InterPro" id="IPR051598">
    <property type="entry name" value="TSUP/Inactive_protease-like"/>
</dbReference>
<dbReference type="Proteomes" id="UP000279422">
    <property type="component" value="Unassembled WGS sequence"/>
</dbReference>
<reference evidence="6 7" key="1">
    <citation type="submission" date="2018-06" db="EMBL/GenBank/DDBJ databases">
        <title>Extensive metabolic versatility and redundancy in microbially diverse, dynamic hydrothermal sediments.</title>
        <authorList>
            <person name="Dombrowski N."/>
            <person name="Teske A."/>
            <person name="Baker B.J."/>
        </authorList>
    </citation>
    <scope>NUCLEOTIDE SEQUENCE [LARGE SCALE GENOMIC DNA]</scope>
    <source>
        <strain evidence="6">B47_G16</strain>
    </source>
</reference>
<evidence type="ECO:0000256" key="1">
    <source>
        <dbReference type="ARBA" id="ARBA00004141"/>
    </source>
</evidence>
<feature type="transmembrane region" description="Helical" evidence="5">
    <location>
        <begin position="275"/>
        <end position="293"/>
    </location>
</feature>
<evidence type="ECO:0000256" key="3">
    <source>
        <dbReference type="ARBA" id="ARBA00022989"/>
    </source>
</evidence>